<dbReference type="VEuPathDB" id="FungiDB:PV09_06955"/>
<dbReference type="Pfam" id="PF03364">
    <property type="entry name" value="Polyketide_cyc"/>
    <property type="match status" value="1"/>
</dbReference>
<dbReference type="GeneID" id="27314928"/>
<dbReference type="InterPro" id="IPR005031">
    <property type="entry name" value="COQ10_START"/>
</dbReference>
<dbReference type="PANTHER" id="PTHR12901">
    <property type="entry name" value="SPERM PROTEIN HOMOLOG"/>
    <property type="match status" value="1"/>
</dbReference>
<dbReference type="GO" id="GO:0005739">
    <property type="term" value="C:mitochondrion"/>
    <property type="evidence" value="ECO:0007669"/>
    <property type="project" value="TreeGrafter"/>
</dbReference>
<dbReference type="Gene3D" id="3.30.530.20">
    <property type="match status" value="1"/>
</dbReference>
<dbReference type="HOGENOM" id="CLU_079653_1_1_1"/>
<dbReference type="InParanoid" id="A0A0D2A4S5"/>
<evidence type="ECO:0000259" key="4">
    <source>
        <dbReference type="Pfam" id="PF03364"/>
    </source>
</evidence>
<reference evidence="5 6" key="1">
    <citation type="submission" date="2015-01" db="EMBL/GenBank/DDBJ databases">
        <title>The Genome Sequence of Ochroconis gallopava CBS43764.</title>
        <authorList>
            <consortium name="The Broad Institute Genomics Platform"/>
            <person name="Cuomo C."/>
            <person name="de Hoog S."/>
            <person name="Gorbushina A."/>
            <person name="Stielow B."/>
            <person name="Teixiera M."/>
            <person name="Abouelleil A."/>
            <person name="Chapman S.B."/>
            <person name="Priest M."/>
            <person name="Young S.K."/>
            <person name="Wortman J."/>
            <person name="Nusbaum C."/>
            <person name="Birren B."/>
        </authorList>
    </citation>
    <scope>NUCLEOTIDE SEQUENCE [LARGE SCALE GENOMIC DNA]</scope>
    <source>
        <strain evidence="5 6">CBS 43764</strain>
    </source>
</reference>
<accession>A0A0D2A4S5</accession>
<dbReference type="RefSeq" id="XP_016211652.1">
    <property type="nucleotide sequence ID" value="XM_016360666.1"/>
</dbReference>
<evidence type="ECO:0000256" key="3">
    <source>
        <dbReference type="ARBA" id="ARBA00024947"/>
    </source>
</evidence>
<keyword evidence="6" id="KW-1185">Reference proteome</keyword>
<comment type="similarity">
    <text evidence="1">Belongs to the COQ10 family.</text>
</comment>
<dbReference type="GO" id="GO:0045333">
    <property type="term" value="P:cellular respiration"/>
    <property type="evidence" value="ECO:0007669"/>
    <property type="project" value="InterPro"/>
</dbReference>
<comment type="function">
    <text evidence="3">Required for the function of coenzyme Q in the respiratory chain. May serve as a chaperone or may be involved in the transport of Q6 from its site of synthesis to the catalytic sites of the respiratory complexes.</text>
</comment>
<evidence type="ECO:0000256" key="2">
    <source>
        <dbReference type="ARBA" id="ARBA00011814"/>
    </source>
</evidence>
<dbReference type="Proteomes" id="UP000053259">
    <property type="component" value="Unassembled WGS sequence"/>
</dbReference>
<dbReference type="SUPFAM" id="SSF55961">
    <property type="entry name" value="Bet v1-like"/>
    <property type="match status" value="1"/>
</dbReference>
<dbReference type="AlphaFoldDB" id="A0A0D2A4S5"/>
<comment type="subunit">
    <text evidence="2">Interacts with coenzyme Q.</text>
</comment>
<dbReference type="GO" id="GO:0048039">
    <property type="term" value="F:ubiquinone binding"/>
    <property type="evidence" value="ECO:0007669"/>
    <property type="project" value="InterPro"/>
</dbReference>
<evidence type="ECO:0000313" key="5">
    <source>
        <dbReference type="EMBL" id="KIW01783.1"/>
    </source>
</evidence>
<gene>
    <name evidence="5" type="ORF">PV09_06955</name>
</gene>
<dbReference type="STRING" id="253628.A0A0D2A4S5"/>
<organism evidence="5 6">
    <name type="scientific">Verruconis gallopava</name>
    <dbReference type="NCBI Taxonomy" id="253628"/>
    <lineage>
        <taxon>Eukaryota</taxon>
        <taxon>Fungi</taxon>
        <taxon>Dikarya</taxon>
        <taxon>Ascomycota</taxon>
        <taxon>Pezizomycotina</taxon>
        <taxon>Dothideomycetes</taxon>
        <taxon>Pleosporomycetidae</taxon>
        <taxon>Venturiales</taxon>
        <taxon>Sympoventuriaceae</taxon>
        <taxon>Verruconis</taxon>
    </lineage>
</organism>
<protein>
    <recommendedName>
        <fullName evidence="4">Coenzyme Q-binding protein COQ10 START domain-containing protein</fullName>
    </recommendedName>
</protein>
<dbReference type="InterPro" id="IPR023393">
    <property type="entry name" value="START-like_dom_sf"/>
</dbReference>
<sequence>MKAQWIQPCPPQQLRALRRHGIRPITPASHRFLTAPFQRRRFISPPFSTSPPTQSLTASRTLPYPPRPIYSVIADVDSYSNFLPFCESSTVTSWSQPDRDGRKWPSEAELLVGWKGVTEAFTSRIYCIPGRIVEAVSGATQTTLPRHEIAHHFGPESSFASKEQKHGVLSHLLTRWTVRQAKQDASSTDVSLAIEFQFSNPIYSAMSGAVADKVASYMIEAFEQRVRHVLRHGSDGDQMRNITATGSSR</sequence>
<dbReference type="PANTHER" id="PTHR12901:SF10">
    <property type="entry name" value="COENZYME Q-BINDING PROTEIN COQ10, MITOCHONDRIAL"/>
    <property type="match status" value="1"/>
</dbReference>
<dbReference type="InterPro" id="IPR044996">
    <property type="entry name" value="COQ10-like"/>
</dbReference>
<name>A0A0D2A4S5_9PEZI</name>
<evidence type="ECO:0000313" key="6">
    <source>
        <dbReference type="Proteomes" id="UP000053259"/>
    </source>
</evidence>
<dbReference type="EMBL" id="KN847553">
    <property type="protein sequence ID" value="KIW01783.1"/>
    <property type="molecule type" value="Genomic_DNA"/>
</dbReference>
<proteinExistence type="inferred from homology"/>
<dbReference type="OrthoDB" id="292693at2759"/>
<evidence type="ECO:0000256" key="1">
    <source>
        <dbReference type="ARBA" id="ARBA00006885"/>
    </source>
</evidence>
<dbReference type="FunCoup" id="A0A0D2A4S5">
    <property type="interactions" value="135"/>
</dbReference>
<feature type="domain" description="Coenzyme Q-binding protein COQ10 START" evidence="4">
    <location>
        <begin position="62"/>
        <end position="223"/>
    </location>
</feature>
<dbReference type="CDD" id="cd07813">
    <property type="entry name" value="COQ10p_like"/>
    <property type="match status" value="1"/>
</dbReference>